<dbReference type="KEGG" id="mtun:MTUNDRAET4_0635"/>
<organism evidence="1 2">
    <name type="scientific">Methylocella tundrae</name>
    <dbReference type="NCBI Taxonomy" id="227605"/>
    <lineage>
        <taxon>Bacteria</taxon>
        <taxon>Pseudomonadati</taxon>
        <taxon>Pseudomonadota</taxon>
        <taxon>Alphaproteobacteria</taxon>
        <taxon>Hyphomicrobiales</taxon>
        <taxon>Beijerinckiaceae</taxon>
        <taxon>Methylocella</taxon>
    </lineage>
</organism>
<dbReference type="AlphaFoldDB" id="A0A4U8YUU5"/>
<name>A0A4U8YUU5_METTU</name>
<evidence type="ECO:0000313" key="2">
    <source>
        <dbReference type="Proteomes" id="UP000294360"/>
    </source>
</evidence>
<protein>
    <submittedName>
        <fullName evidence="1">Uncharacterized protein</fullName>
    </submittedName>
</protein>
<dbReference type="Proteomes" id="UP000294360">
    <property type="component" value="Chromosome"/>
</dbReference>
<sequence>MGMAATAIMADTTMAVIATAAGVITAEDGIMEAGVTAAIGARRMGARRMGPRWMGPRWMGLCTRPRVRLWRMRPAMGARPLWLALGAALLVNQRRAAR</sequence>
<evidence type="ECO:0000313" key="1">
    <source>
        <dbReference type="EMBL" id="VFU07528.1"/>
    </source>
</evidence>
<gene>
    <name evidence="1" type="ORF">MTUNDRAET4_0635</name>
</gene>
<proteinExistence type="predicted"/>
<reference evidence="1 2" key="1">
    <citation type="submission" date="2019-03" db="EMBL/GenBank/DDBJ databases">
        <authorList>
            <person name="Kox A.R. M."/>
        </authorList>
    </citation>
    <scope>NUCLEOTIDE SEQUENCE [LARGE SCALE GENOMIC DNA]</scope>
    <source>
        <strain evidence="1">MTUNDRAET4 annotated genome</strain>
    </source>
</reference>
<accession>A0A4U8YUU5</accession>
<dbReference type="EMBL" id="LR536450">
    <property type="protein sequence ID" value="VFU07528.1"/>
    <property type="molecule type" value="Genomic_DNA"/>
</dbReference>